<feature type="transmembrane region" description="Helical" evidence="2">
    <location>
        <begin position="184"/>
        <end position="204"/>
    </location>
</feature>
<dbReference type="EMBL" id="CAXAMN010021651">
    <property type="protein sequence ID" value="CAK9061914.1"/>
    <property type="molecule type" value="Genomic_DNA"/>
</dbReference>
<proteinExistence type="predicted"/>
<keyword evidence="5" id="KW-1185">Reference proteome</keyword>
<dbReference type="EMBL" id="CAXAMN010021662">
    <property type="protein sequence ID" value="CAK9062029.1"/>
    <property type="molecule type" value="Genomic_DNA"/>
</dbReference>
<reference evidence="3 5" key="1">
    <citation type="submission" date="2024-02" db="EMBL/GenBank/DDBJ databases">
        <authorList>
            <person name="Chen Y."/>
            <person name="Shah S."/>
            <person name="Dougan E. K."/>
            <person name="Thang M."/>
            <person name="Chan C."/>
        </authorList>
    </citation>
    <scope>NUCLEOTIDE SEQUENCE [LARGE SCALE GENOMIC DNA]</scope>
</reference>
<name>A0ABP0NHP4_9DINO</name>
<protein>
    <recommendedName>
        <fullName evidence="6">Solute carrier family 40 protein</fullName>
    </recommendedName>
</protein>
<organism evidence="3 5">
    <name type="scientific">Durusdinium trenchii</name>
    <dbReference type="NCBI Taxonomy" id="1381693"/>
    <lineage>
        <taxon>Eukaryota</taxon>
        <taxon>Sar</taxon>
        <taxon>Alveolata</taxon>
        <taxon>Dinophyceae</taxon>
        <taxon>Suessiales</taxon>
        <taxon>Symbiodiniaceae</taxon>
        <taxon>Durusdinium</taxon>
    </lineage>
</organism>
<feature type="region of interest" description="Disordered" evidence="1">
    <location>
        <begin position="79"/>
        <end position="102"/>
    </location>
</feature>
<feature type="transmembrane region" description="Helical" evidence="2">
    <location>
        <begin position="256"/>
        <end position="277"/>
    </location>
</feature>
<sequence length="280" mass="30303">MAGVIVKHWSTVAKAVTQCLSMIIIFFLGDVIILGRSQGNVCIYMLALTVSLSAFMYQLGRRQTIKQMTQAAACRAPDVENAPPASALGGRTRSDPTGSRSSNDLATLVATARSTGTEERVPPELQVCAPAEFSSLSRRQRLDSLLPRLPPVERLELLNRQFLEEERSAGNFQFVAWISSKKGLLIQLACVVVFVFFDSARTIANDQYISGRPIVSQSITFAQFGASIVVGVVLSAAVEGVDGLKAALSWKEILRCFPVATCFSLSQTFTIMAYSIGAPC</sequence>
<accession>A0ABP0NHP4</accession>
<evidence type="ECO:0000313" key="5">
    <source>
        <dbReference type="Proteomes" id="UP001642484"/>
    </source>
</evidence>
<keyword evidence="2" id="KW-0812">Transmembrane</keyword>
<feature type="transmembrane region" description="Helical" evidence="2">
    <location>
        <begin position="224"/>
        <end position="244"/>
    </location>
</feature>
<evidence type="ECO:0000256" key="2">
    <source>
        <dbReference type="SAM" id="Phobius"/>
    </source>
</evidence>
<comment type="caution">
    <text evidence="3">The sequence shown here is derived from an EMBL/GenBank/DDBJ whole genome shotgun (WGS) entry which is preliminary data.</text>
</comment>
<feature type="transmembrane region" description="Helical" evidence="2">
    <location>
        <begin position="12"/>
        <end position="35"/>
    </location>
</feature>
<evidence type="ECO:0000256" key="1">
    <source>
        <dbReference type="SAM" id="MobiDB-lite"/>
    </source>
</evidence>
<keyword evidence="2" id="KW-0472">Membrane</keyword>
<dbReference type="Proteomes" id="UP001642484">
    <property type="component" value="Unassembled WGS sequence"/>
</dbReference>
<evidence type="ECO:0000313" key="4">
    <source>
        <dbReference type="EMBL" id="CAK9062029.1"/>
    </source>
</evidence>
<feature type="transmembrane region" description="Helical" evidence="2">
    <location>
        <begin position="41"/>
        <end position="60"/>
    </location>
</feature>
<evidence type="ECO:0000313" key="3">
    <source>
        <dbReference type="EMBL" id="CAK9061914.1"/>
    </source>
</evidence>
<evidence type="ECO:0008006" key="6">
    <source>
        <dbReference type="Google" id="ProtNLM"/>
    </source>
</evidence>
<keyword evidence="2" id="KW-1133">Transmembrane helix</keyword>
<gene>
    <name evidence="3" type="ORF">CCMP2556_LOCUS30451</name>
    <name evidence="4" type="ORF">CCMP2556_LOCUS30508</name>
</gene>